<evidence type="ECO:0000256" key="11">
    <source>
        <dbReference type="PIRSR" id="PIRSR602481-2"/>
    </source>
</evidence>
<dbReference type="FunFam" id="1.10.10.10:FF:000007">
    <property type="entry name" value="Ferric uptake regulation protein"/>
    <property type="match status" value="1"/>
</dbReference>
<dbReference type="SUPFAM" id="SSF46785">
    <property type="entry name" value="Winged helix' DNA-binding domain"/>
    <property type="match status" value="1"/>
</dbReference>
<dbReference type="Gene3D" id="3.30.1490.190">
    <property type="match status" value="1"/>
</dbReference>
<evidence type="ECO:0000256" key="10">
    <source>
        <dbReference type="ARBA" id="ARBA00023163"/>
    </source>
</evidence>
<dbReference type="PANTHER" id="PTHR33202:SF7">
    <property type="entry name" value="FERRIC UPTAKE REGULATION PROTEIN"/>
    <property type="match status" value="1"/>
</dbReference>
<dbReference type="RefSeq" id="WP_092431036.1">
    <property type="nucleotide sequence ID" value="NZ_FNCL01000026.1"/>
</dbReference>
<accession>A0A1I6WII4</accession>
<dbReference type="GO" id="GO:0000976">
    <property type="term" value="F:transcription cis-regulatory region binding"/>
    <property type="evidence" value="ECO:0007669"/>
    <property type="project" value="TreeGrafter"/>
</dbReference>
<dbReference type="OrthoDB" id="8659436at2"/>
<dbReference type="CDD" id="cd07153">
    <property type="entry name" value="Fur_like"/>
    <property type="match status" value="1"/>
</dbReference>
<comment type="subunit">
    <text evidence="12">Homodimer.</text>
</comment>
<dbReference type="AlphaFoldDB" id="A0A1I6WII4"/>
<evidence type="ECO:0000256" key="1">
    <source>
        <dbReference type="ARBA" id="ARBA00004496"/>
    </source>
</evidence>
<gene>
    <name evidence="12" type="primary">fur</name>
    <name evidence="13" type="ORF">SAMN04488050_12321</name>
</gene>
<feature type="binding site" evidence="11">
    <location>
        <position position="111"/>
    </location>
    <ligand>
        <name>Fe cation</name>
        <dbReference type="ChEBI" id="CHEBI:24875"/>
    </ligand>
</feature>
<evidence type="ECO:0000256" key="3">
    <source>
        <dbReference type="ARBA" id="ARBA00020910"/>
    </source>
</evidence>
<keyword evidence="5 12" id="KW-0678">Repressor</keyword>
<dbReference type="EMBL" id="FOZW01000023">
    <property type="protein sequence ID" value="SFT25783.1"/>
    <property type="molecule type" value="Genomic_DNA"/>
</dbReference>
<evidence type="ECO:0000256" key="7">
    <source>
        <dbReference type="ARBA" id="ARBA00022833"/>
    </source>
</evidence>
<feature type="binding site" evidence="11">
    <location>
        <position position="92"/>
    </location>
    <ligand>
        <name>Fe cation</name>
        <dbReference type="ChEBI" id="CHEBI:24875"/>
    </ligand>
</feature>
<dbReference type="GO" id="GO:0005737">
    <property type="term" value="C:cytoplasm"/>
    <property type="evidence" value="ECO:0007669"/>
    <property type="project" value="UniProtKB-SubCell"/>
</dbReference>
<evidence type="ECO:0000313" key="14">
    <source>
        <dbReference type="Proteomes" id="UP000199392"/>
    </source>
</evidence>
<organism evidence="13 14">
    <name type="scientific">Alloyangia pacifica</name>
    <dbReference type="NCBI Taxonomy" id="311180"/>
    <lineage>
        <taxon>Bacteria</taxon>
        <taxon>Pseudomonadati</taxon>
        <taxon>Pseudomonadota</taxon>
        <taxon>Alphaproteobacteria</taxon>
        <taxon>Rhodobacterales</taxon>
        <taxon>Roseobacteraceae</taxon>
        <taxon>Alloyangia</taxon>
    </lineage>
</organism>
<dbReference type="GO" id="GO:0045892">
    <property type="term" value="P:negative regulation of DNA-templated transcription"/>
    <property type="evidence" value="ECO:0007669"/>
    <property type="project" value="TreeGrafter"/>
</dbReference>
<feature type="binding site" evidence="11">
    <location>
        <position position="128"/>
    </location>
    <ligand>
        <name>Fe cation</name>
        <dbReference type="ChEBI" id="CHEBI:24875"/>
    </ligand>
</feature>
<keyword evidence="11 12" id="KW-0408">Iron</keyword>
<keyword evidence="10 12" id="KW-0804">Transcription</keyword>
<reference evidence="14" key="1">
    <citation type="submission" date="2016-10" db="EMBL/GenBank/DDBJ databases">
        <authorList>
            <person name="Varghese N."/>
            <person name="Submissions S."/>
        </authorList>
    </citation>
    <scope>NUCLEOTIDE SEQUENCE [LARGE SCALE GENOMIC DNA]</scope>
    <source>
        <strain evidence="14">DSM 26894</strain>
    </source>
</reference>
<proteinExistence type="inferred from homology"/>
<keyword evidence="8 12" id="KW-0805">Transcription regulation</keyword>
<evidence type="ECO:0000256" key="8">
    <source>
        <dbReference type="ARBA" id="ARBA00023015"/>
    </source>
</evidence>
<sequence>MTAVSTDFAQALRDAGLRVTQQRMIVMSVLMESEDHPNADELFARTKAIDGSVSFATVYRTLSALEEAGLIRKLSFEHEPARFEVTPAAEHDHLVDVDTGEVIEIESAEIERLRRELVERLGYEIISHNTLIRARKKPRS</sequence>
<dbReference type="InterPro" id="IPR043135">
    <property type="entry name" value="Fur_C"/>
</dbReference>
<dbReference type="InterPro" id="IPR036388">
    <property type="entry name" value="WH-like_DNA-bd_sf"/>
</dbReference>
<name>A0A1I6WII4_9RHOB</name>
<dbReference type="InterPro" id="IPR002481">
    <property type="entry name" value="FUR"/>
</dbReference>
<comment type="cofactor">
    <cofactor evidence="11">
        <name>Mn(2+)</name>
        <dbReference type="ChEBI" id="CHEBI:29035"/>
    </cofactor>
    <cofactor evidence="11">
        <name>Fe(2+)</name>
        <dbReference type="ChEBI" id="CHEBI:29033"/>
    </cofactor>
    <text evidence="11">Binds 1 Mn(2+) or Fe(2+) ion per subunit.</text>
</comment>
<dbReference type="GO" id="GO:0008270">
    <property type="term" value="F:zinc ion binding"/>
    <property type="evidence" value="ECO:0007669"/>
    <property type="project" value="TreeGrafter"/>
</dbReference>
<comment type="similarity">
    <text evidence="2 12">Belongs to the Fur family.</text>
</comment>
<dbReference type="Gene3D" id="1.10.10.10">
    <property type="entry name" value="Winged helix-like DNA-binding domain superfamily/Winged helix DNA-binding domain"/>
    <property type="match status" value="1"/>
</dbReference>
<evidence type="ECO:0000313" key="13">
    <source>
        <dbReference type="EMBL" id="SFT25783.1"/>
    </source>
</evidence>
<keyword evidence="6 11" id="KW-0479">Metal-binding</keyword>
<comment type="subcellular location">
    <subcellularLocation>
        <location evidence="1 12">Cytoplasm</location>
    </subcellularLocation>
</comment>
<evidence type="ECO:0000256" key="6">
    <source>
        <dbReference type="ARBA" id="ARBA00022723"/>
    </source>
</evidence>
<evidence type="ECO:0000256" key="5">
    <source>
        <dbReference type="ARBA" id="ARBA00022491"/>
    </source>
</evidence>
<dbReference type="GO" id="GO:1900376">
    <property type="term" value="P:regulation of secondary metabolite biosynthetic process"/>
    <property type="evidence" value="ECO:0007669"/>
    <property type="project" value="TreeGrafter"/>
</dbReference>
<evidence type="ECO:0000256" key="4">
    <source>
        <dbReference type="ARBA" id="ARBA00022490"/>
    </source>
</evidence>
<dbReference type="GO" id="GO:0003700">
    <property type="term" value="F:DNA-binding transcription factor activity"/>
    <property type="evidence" value="ECO:0007669"/>
    <property type="project" value="UniProtKB-UniRule"/>
</dbReference>
<dbReference type="Pfam" id="PF01475">
    <property type="entry name" value="FUR"/>
    <property type="match status" value="1"/>
</dbReference>
<dbReference type="PANTHER" id="PTHR33202">
    <property type="entry name" value="ZINC UPTAKE REGULATION PROTEIN"/>
    <property type="match status" value="1"/>
</dbReference>
<keyword evidence="4 12" id="KW-0963">Cytoplasm</keyword>
<protein>
    <recommendedName>
        <fullName evidence="3 12">Ferric uptake regulation protein</fullName>
    </recommendedName>
</protein>
<keyword evidence="14" id="KW-1185">Reference proteome</keyword>
<evidence type="ECO:0000256" key="12">
    <source>
        <dbReference type="RuleBase" id="RU364037"/>
    </source>
</evidence>
<evidence type="ECO:0000256" key="2">
    <source>
        <dbReference type="ARBA" id="ARBA00007957"/>
    </source>
</evidence>
<dbReference type="Proteomes" id="UP000199392">
    <property type="component" value="Unassembled WGS sequence"/>
</dbReference>
<dbReference type="InterPro" id="IPR036390">
    <property type="entry name" value="WH_DNA-bd_sf"/>
</dbReference>
<dbReference type="STRING" id="311180.SAMN04488050_12321"/>
<keyword evidence="7 12" id="KW-0862">Zinc</keyword>
<evidence type="ECO:0000256" key="9">
    <source>
        <dbReference type="ARBA" id="ARBA00023125"/>
    </source>
</evidence>
<keyword evidence="9 12" id="KW-0238">DNA-binding</keyword>